<dbReference type="OrthoDB" id="442460at2759"/>
<comment type="caution">
    <text evidence="2">The sequence shown here is derived from an EMBL/GenBank/DDBJ whole genome shotgun (WGS) entry which is preliminary data.</text>
</comment>
<dbReference type="Gramene" id="GBG70448">
    <property type="protein sequence ID" value="GBG70448"/>
    <property type="gene ID" value="CBR_g6576"/>
</dbReference>
<feature type="compositionally biased region" description="Basic and acidic residues" evidence="1">
    <location>
        <begin position="133"/>
        <end position="143"/>
    </location>
</feature>
<protein>
    <recommendedName>
        <fullName evidence="4">SET domain-containing protein</fullName>
    </recommendedName>
</protein>
<sequence>MAASSLRKWLGKIPFKSRLFPGLDQRRLQHEIDVHKLFLLTSYHRLGTPVSSNAIQEIERLSMKLPFDEQVEKVQENVHIQVMDIARTIHRAIAAVHGAGDGSTDGLLENDRTRGPVQNGGRTENFSSPDELSNGKERGEKRRTGLALAVGGDIDTVPSWKRRQVLGSISIDASGAALRENHGFTLFTAKSEIKHPDAGRGLFVRGRAKPGAVVAFFPGVAYTPPQYRLIEGYPDVVAGNPYLIGRYDGVIVNAKPWGQGTKGRQRWTAAAGGGFAWQDVGEELAVSDAAAGGHAINATAAAAAAASSSPLPLMAVVDRGHPLALGHFANHPPSGMAPNVMALGYDFVIKRDGEEKLLRQFIPNINCDDEVEYIAAEQGVGQKGGNDYKVSRNRVKGVQQVRSVVFVALREVEDEELLRNYRLNPKLERPEWYCPVDEEEERRRWSE</sequence>
<reference evidence="2 3" key="1">
    <citation type="journal article" date="2018" name="Cell">
        <title>The Chara Genome: Secondary Complexity and Implications for Plant Terrestrialization.</title>
        <authorList>
            <person name="Nishiyama T."/>
            <person name="Sakayama H."/>
            <person name="Vries J.D."/>
            <person name="Buschmann H."/>
            <person name="Saint-Marcoux D."/>
            <person name="Ullrich K.K."/>
            <person name="Haas F.B."/>
            <person name="Vanderstraeten L."/>
            <person name="Becker D."/>
            <person name="Lang D."/>
            <person name="Vosolsobe S."/>
            <person name="Rombauts S."/>
            <person name="Wilhelmsson P.K.I."/>
            <person name="Janitza P."/>
            <person name="Kern R."/>
            <person name="Heyl A."/>
            <person name="Rumpler F."/>
            <person name="Villalobos L.I.A.C."/>
            <person name="Clay J.M."/>
            <person name="Skokan R."/>
            <person name="Toyoda A."/>
            <person name="Suzuki Y."/>
            <person name="Kagoshima H."/>
            <person name="Schijlen E."/>
            <person name="Tajeshwar N."/>
            <person name="Catarino B."/>
            <person name="Hetherington A.J."/>
            <person name="Saltykova A."/>
            <person name="Bonnot C."/>
            <person name="Breuninger H."/>
            <person name="Symeonidi A."/>
            <person name="Radhakrishnan G.V."/>
            <person name="Van Nieuwerburgh F."/>
            <person name="Deforce D."/>
            <person name="Chang C."/>
            <person name="Karol K.G."/>
            <person name="Hedrich R."/>
            <person name="Ulvskov P."/>
            <person name="Glockner G."/>
            <person name="Delwiche C.F."/>
            <person name="Petrasek J."/>
            <person name="Van de Peer Y."/>
            <person name="Friml J."/>
            <person name="Beilby M."/>
            <person name="Dolan L."/>
            <person name="Kohara Y."/>
            <person name="Sugano S."/>
            <person name="Fujiyama A."/>
            <person name="Delaux P.-M."/>
            <person name="Quint M."/>
            <person name="TheiBen G."/>
            <person name="Hagemann M."/>
            <person name="Harholt J."/>
            <person name="Dunand C."/>
            <person name="Zachgo S."/>
            <person name="Langdale J."/>
            <person name="Maumus F."/>
            <person name="Straeten D.V.D."/>
            <person name="Gould S.B."/>
            <person name="Rensing S.A."/>
        </authorList>
    </citation>
    <scope>NUCLEOTIDE SEQUENCE [LARGE SCALE GENOMIC DNA]</scope>
    <source>
        <strain evidence="2 3">S276</strain>
    </source>
</reference>
<dbReference type="OMA" id="NHPAKEM"/>
<organism evidence="2 3">
    <name type="scientific">Chara braunii</name>
    <name type="common">Braun's stonewort</name>
    <dbReference type="NCBI Taxonomy" id="69332"/>
    <lineage>
        <taxon>Eukaryota</taxon>
        <taxon>Viridiplantae</taxon>
        <taxon>Streptophyta</taxon>
        <taxon>Charophyceae</taxon>
        <taxon>Charales</taxon>
        <taxon>Characeae</taxon>
        <taxon>Chara</taxon>
    </lineage>
</organism>
<feature type="region of interest" description="Disordered" evidence="1">
    <location>
        <begin position="100"/>
        <end position="143"/>
    </location>
</feature>
<feature type="compositionally biased region" description="Polar residues" evidence="1">
    <location>
        <begin position="120"/>
        <end position="131"/>
    </location>
</feature>
<dbReference type="EMBL" id="BFEA01000130">
    <property type="protein sequence ID" value="GBG70448.1"/>
    <property type="molecule type" value="Genomic_DNA"/>
</dbReference>
<evidence type="ECO:0000256" key="1">
    <source>
        <dbReference type="SAM" id="MobiDB-lite"/>
    </source>
</evidence>
<gene>
    <name evidence="2" type="ORF">CBR_g6576</name>
</gene>
<dbReference type="PANTHER" id="PTHR33524:SF1">
    <property type="entry name" value="SET DOMAIN-CONTAINING PROTEIN"/>
    <property type="match status" value="1"/>
</dbReference>
<dbReference type="InterPro" id="IPR040415">
    <property type="entry name" value="SETD9"/>
</dbReference>
<accession>A0A388KKD1</accession>
<proteinExistence type="predicted"/>
<evidence type="ECO:0008006" key="4">
    <source>
        <dbReference type="Google" id="ProtNLM"/>
    </source>
</evidence>
<evidence type="ECO:0000313" key="3">
    <source>
        <dbReference type="Proteomes" id="UP000265515"/>
    </source>
</evidence>
<dbReference type="Proteomes" id="UP000265515">
    <property type="component" value="Unassembled WGS sequence"/>
</dbReference>
<name>A0A388KKD1_CHABU</name>
<dbReference type="PANTHER" id="PTHR33524">
    <property type="entry name" value="C5ORF35"/>
    <property type="match status" value="1"/>
</dbReference>
<dbReference type="AlphaFoldDB" id="A0A388KKD1"/>
<keyword evidence="3" id="KW-1185">Reference proteome</keyword>
<evidence type="ECO:0000313" key="2">
    <source>
        <dbReference type="EMBL" id="GBG70448.1"/>
    </source>
</evidence>